<dbReference type="Proteomes" id="UP000019116">
    <property type="component" value="Chromosome 4D"/>
</dbReference>
<evidence type="ECO:0000313" key="2">
    <source>
        <dbReference type="EnsemblPlants" id="TraesCS4D02G073400.1"/>
    </source>
</evidence>
<accession>A0A3B6JGE2</accession>
<feature type="transmembrane region" description="Helical" evidence="1">
    <location>
        <begin position="155"/>
        <end position="174"/>
    </location>
</feature>
<keyword evidence="1" id="KW-0812">Transmembrane</keyword>
<feature type="transmembrane region" description="Helical" evidence="1">
    <location>
        <begin position="194"/>
        <end position="212"/>
    </location>
</feature>
<feature type="transmembrane region" description="Helical" evidence="1">
    <location>
        <begin position="66"/>
        <end position="85"/>
    </location>
</feature>
<name>A0A3B6JGE2_WHEAT</name>
<keyword evidence="3" id="KW-1185">Reference proteome</keyword>
<dbReference type="OrthoDB" id="2111841at2759"/>
<keyword evidence="1" id="KW-1133">Transmembrane helix</keyword>
<dbReference type="Gramene" id="TraesCS4D02G073400.1">
    <property type="protein sequence ID" value="TraesCS4D02G073400.1"/>
    <property type="gene ID" value="TraesCS4D02G073400"/>
</dbReference>
<reference evidence="2" key="2">
    <citation type="submission" date="2018-10" db="UniProtKB">
        <authorList>
            <consortium name="EnsemblPlants"/>
        </authorList>
    </citation>
    <scope>IDENTIFICATION</scope>
</reference>
<feature type="transmembrane region" description="Helical" evidence="1">
    <location>
        <begin position="97"/>
        <end position="114"/>
    </location>
</feature>
<gene>
    <name evidence="2" type="primary">LOC123096100</name>
</gene>
<evidence type="ECO:0000313" key="3">
    <source>
        <dbReference type="Proteomes" id="UP000019116"/>
    </source>
</evidence>
<reference evidence="2" key="1">
    <citation type="submission" date="2018-08" db="EMBL/GenBank/DDBJ databases">
        <authorList>
            <person name="Rossello M."/>
        </authorList>
    </citation>
    <scope>NUCLEOTIDE SEQUENCE [LARGE SCALE GENOMIC DNA]</scope>
    <source>
        <strain evidence="2">cv. Chinese Spring</strain>
    </source>
</reference>
<feature type="transmembrane region" description="Helical" evidence="1">
    <location>
        <begin position="120"/>
        <end position="143"/>
    </location>
</feature>
<dbReference type="EnsemblPlants" id="TraesCS4D02G073400.1">
    <property type="protein sequence ID" value="TraesCS4D02G073400.1"/>
    <property type="gene ID" value="TraesCS4D02G073400"/>
</dbReference>
<evidence type="ECO:0008006" key="4">
    <source>
        <dbReference type="Google" id="ProtNLM"/>
    </source>
</evidence>
<protein>
    <recommendedName>
        <fullName evidence="4">Cycloeucalenol cycloisomerase</fullName>
    </recommendedName>
</protein>
<evidence type="ECO:0000256" key="1">
    <source>
        <dbReference type="SAM" id="Phobius"/>
    </source>
</evidence>
<sequence>MTAVRRQAAAKRGGGAAGKSLWLAADGSKRWGEKFFLLYTPFWLTLCLGVVVPFKLYESFTELEYLVLGLVSTVPAFLIPLFLVGKADSIRSLKDRYWVKANVWIIIFSYVAHLPQSIRWLFEAAWILALSYFIAYLETLAIANFPYYEFVDRDIMYTVGSLFYAIYFLVSFPMFSRIDEKAEKWDLPRVAVDALGAAMLVTIILDLWRIFLGPIIPIPESRRCGQPGLAWFHAQNESV</sequence>
<organism evidence="2">
    <name type="scientific">Triticum aestivum</name>
    <name type="common">Wheat</name>
    <dbReference type="NCBI Taxonomy" id="4565"/>
    <lineage>
        <taxon>Eukaryota</taxon>
        <taxon>Viridiplantae</taxon>
        <taxon>Streptophyta</taxon>
        <taxon>Embryophyta</taxon>
        <taxon>Tracheophyta</taxon>
        <taxon>Spermatophyta</taxon>
        <taxon>Magnoliopsida</taxon>
        <taxon>Liliopsida</taxon>
        <taxon>Poales</taxon>
        <taxon>Poaceae</taxon>
        <taxon>BOP clade</taxon>
        <taxon>Pooideae</taxon>
        <taxon>Triticodae</taxon>
        <taxon>Triticeae</taxon>
        <taxon>Triticinae</taxon>
        <taxon>Triticum</taxon>
    </lineage>
</organism>
<dbReference type="GO" id="GO:0047793">
    <property type="term" value="F:cycloeucalenol cycloisomerase activity"/>
    <property type="evidence" value="ECO:0007669"/>
    <property type="project" value="InterPro"/>
</dbReference>
<dbReference type="Gramene" id="TraesCS4D03G0139600.2">
    <property type="protein sequence ID" value="TraesCS4D03G0139600.2.CDS"/>
    <property type="gene ID" value="TraesCS4D03G0139600"/>
</dbReference>
<proteinExistence type="predicted"/>
<feature type="transmembrane region" description="Helical" evidence="1">
    <location>
        <begin position="36"/>
        <end position="54"/>
    </location>
</feature>
<dbReference type="PANTHER" id="PTHR35136">
    <property type="entry name" value="CYCLOEUCALENOL CYCLOISOMERASE"/>
    <property type="match status" value="1"/>
</dbReference>
<dbReference type="InterPro" id="IPR020532">
    <property type="entry name" value="Cycloeucalenol_cycloisomerase"/>
</dbReference>
<dbReference type="AlphaFoldDB" id="A0A3B6JGE2"/>
<dbReference type="PANTHER" id="PTHR35136:SF1">
    <property type="entry name" value="CYCLOEUCALENOL CYCLOISOMERASE"/>
    <property type="match status" value="1"/>
</dbReference>
<keyword evidence="1" id="KW-0472">Membrane</keyword>